<accession>A0A7V5CS10</accession>
<dbReference type="AlphaFoldDB" id="A0A7V5CS10"/>
<evidence type="ECO:0000313" key="1">
    <source>
        <dbReference type="EMBL" id="HGY93283.1"/>
    </source>
</evidence>
<dbReference type="EMBL" id="DTKL01000010">
    <property type="protein sequence ID" value="HGY93283.1"/>
    <property type="molecule type" value="Genomic_DNA"/>
</dbReference>
<sequence length="138" mass="15032">MWLPVLLFGMQGWAAAANPSRLSAAAGKLCSESPATIACEQPALVAEQSVSILHVLDQRVRHPHSSLLKRQRIRFNLHRLGDDEDGTVAQHQHRRFGLEANSLRGDVLPLTVARLSGLQEHYSSAAIFAPSGRDPPAL</sequence>
<proteinExistence type="predicted"/>
<protein>
    <submittedName>
        <fullName evidence="1">Uncharacterized protein</fullName>
    </submittedName>
</protein>
<name>A0A7V5CS10_9BACT</name>
<comment type="caution">
    <text evidence="1">The sequence shown here is derived from an EMBL/GenBank/DDBJ whole genome shotgun (WGS) entry which is preliminary data.</text>
</comment>
<organism evidence="1">
    <name type="scientific">Acidobacterium capsulatum</name>
    <dbReference type="NCBI Taxonomy" id="33075"/>
    <lineage>
        <taxon>Bacteria</taxon>
        <taxon>Pseudomonadati</taxon>
        <taxon>Acidobacteriota</taxon>
        <taxon>Terriglobia</taxon>
        <taxon>Terriglobales</taxon>
        <taxon>Acidobacteriaceae</taxon>
        <taxon>Acidobacterium</taxon>
    </lineage>
</organism>
<reference evidence="1" key="1">
    <citation type="journal article" date="2020" name="mSystems">
        <title>Genome- and Community-Level Interaction Insights into Carbon Utilization and Element Cycling Functions of Hydrothermarchaeota in Hydrothermal Sediment.</title>
        <authorList>
            <person name="Zhou Z."/>
            <person name="Liu Y."/>
            <person name="Xu W."/>
            <person name="Pan J."/>
            <person name="Luo Z.H."/>
            <person name="Li M."/>
        </authorList>
    </citation>
    <scope>NUCLEOTIDE SEQUENCE [LARGE SCALE GENOMIC DNA]</scope>
    <source>
        <strain evidence="1">SpSt-855</strain>
    </source>
</reference>
<gene>
    <name evidence="1" type="ORF">ENW50_01125</name>
</gene>